<dbReference type="PANTHER" id="PTHR41523">
    <property type="entry name" value="TWO-COMPONENT SYSTEM SENSOR PROTEIN"/>
    <property type="match status" value="1"/>
</dbReference>
<dbReference type="EMBL" id="LAZR01000612">
    <property type="protein sequence ID" value="KKN62803.1"/>
    <property type="molecule type" value="Genomic_DNA"/>
</dbReference>
<dbReference type="Pfam" id="PF08448">
    <property type="entry name" value="PAS_4"/>
    <property type="match status" value="2"/>
</dbReference>
<evidence type="ECO:0000256" key="1">
    <source>
        <dbReference type="ARBA" id="ARBA00000085"/>
    </source>
</evidence>
<keyword evidence="4" id="KW-0808">Transferase</keyword>
<keyword evidence="7" id="KW-0067">ATP-binding</keyword>
<dbReference type="EC" id="2.7.13.3" evidence="2"/>
<comment type="catalytic activity">
    <reaction evidence="1">
        <text>ATP + protein L-histidine = ADP + protein N-phospho-L-histidine.</text>
        <dbReference type="EC" id="2.7.13.3"/>
    </reaction>
</comment>
<protein>
    <recommendedName>
        <fullName evidence="2">histidine kinase</fullName>
        <ecNumber evidence="2">2.7.13.3</ecNumber>
    </recommendedName>
</protein>
<dbReference type="Pfam" id="PF07536">
    <property type="entry name" value="HWE_HK"/>
    <property type="match status" value="1"/>
</dbReference>
<gene>
    <name evidence="9" type="ORF">LCGC14_0508100</name>
</gene>
<evidence type="ECO:0000256" key="3">
    <source>
        <dbReference type="ARBA" id="ARBA00022553"/>
    </source>
</evidence>
<dbReference type="PROSITE" id="PS50112">
    <property type="entry name" value="PAS"/>
    <property type="match status" value="1"/>
</dbReference>
<name>A0A0F9VAH4_9ZZZZ</name>
<dbReference type="AlphaFoldDB" id="A0A0F9VAH4"/>
<keyword evidence="6" id="KW-0418">Kinase</keyword>
<evidence type="ECO:0000259" key="8">
    <source>
        <dbReference type="PROSITE" id="PS50112"/>
    </source>
</evidence>
<evidence type="ECO:0000256" key="6">
    <source>
        <dbReference type="ARBA" id="ARBA00022777"/>
    </source>
</evidence>
<reference evidence="9" key="1">
    <citation type="journal article" date="2015" name="Nature">
        <title>Complex archaea that bridge the gap between prokaryotes and eukaryotes.</title>
        <authorList>
            <person name="Spang A."/>
            <person name="Saw J.H."/>
            <person name="Jorgensen S.L."/>
            <person name="Zaremba-Niedzwiedzka K."/>
            <person name="Martijn J."/>
            <person name="Lind A.E."/>
            <person name="van Eijk R."/>
            <person name="Schleper C."/>
            <person name="Guy L."/>
            <person name="Ettema T.J."/>
        </authorList>
    </citation>
    <scope>NUCLEOTIDE SEQUENCE</scope>
</reference>
<dbReference type="SMART" id="SM00091">
    <property type="entry name" value="PAS"/>
    <property type="match status" value="2"/>
</dbReference>
<dbReference type="Gene3D" id="3.30.565.10">
    <property type="entry name" value="Histidine kinase-like ATPase, C-terminal domain"/>
    <property type="match status" value="1"/>
</dbReference>
<proteinExistence type="predicted"/>
<dbReference type="GO" id="GO:0005524">
    <property type="term" value="F:ATP binding"/>
    <property type="evidence" value="ECO:0007669"/>
    <property type="project" value="UniProtKB-KW"/>
</dbReference>
<evidence type="ECO:0000256" key="5">
    <source>
        <dbReference type="ARBA" id="ARBA00022741"/>
    </source>
</evidence>
<keyword evidence="5" id="KW-0547">Nucleotide-binding</keyword>
<keyword evidence="3" id="KW-0597">Phosphoprotein</keyword>
<dbReference type="SMART" id="SM00911">
    <property type="entry name" value="HWE_HK"/>
    <property type="match status" value="1"/>
</dbReference>
<evidence type="ECO:0000256" key="2">
    <source>
        <dbReference type="ARBA" id="ARBA00012438"/>
    </source>
</evidence>
<dbReference type="GO" id="GO:0004673">
    <property type="term" value="F:protein histidine kinase activity"/>
    <property type="evidence" value="ECO:0007669"/>
    <property type="project" value="UniProtKB-EC"/>
</dbReference>
<dbReference type="InterPro" id="IPR011102">
    <property type="entry name" value="Sig_transdc_His_kinase_HWE"/>
</dbReference>
<evidence type="ECO:0000313" key="9">
    <source>
        <dbReference type="EMBL" id="KKN62803.1"/>
    </source>
</evidence>
<dbReference type="InterPro" id="IPR000014">
    <property type="entry name" value="PAS"/>
</dbReference>
<organism evidence="9">
    <name type="scientific">marine sediment metagenome</name>
    <dbReference type="NCBI Taxonomy" id="412755"/>
    <lineage>
        <taxon>unclassified sequences</taxon>
        <taxon>metagenomes</taxon>
        <taxon>ecological metagenomes</taxon>
    </lineage>
</organism>
<evidence type="ECO:0000256" key="4">
    <source>
        <dbReference type="ARBA" id="ARBA00022679"/>
    </source>
</evidence>
<dbReference type="InterPro" id="IPR013656">
    <property type="entry name" value="PAS_4"/>
</dbReference>
<sequence>MKSLEFERLFEALPSPYMVLDSDLRYVAVNRAYENAVMRTRADLVGEKLFDMFPNEGEGGRRLTASFDEVLKSGAPDTIAFIPYEIPRPAEAGGGFEQRYWTATHTPLKNVEGKVEFIIQNTIDVTEIVRLKEASSVPFRAIPSELALLKHAQDVEEAYQTSVSQAEEFRGLFRQAPGMIAVLQGPDHVFTFVNDSYSRFIGGRDTIGRSVRAAIPEIEGQGFFEMLDEVYSKGRSFSGEGVRVMIRSHAQSEPTEAFIDFSYNPIRDAAGEISGVFVQGFDRTESIRAAQRQRVLIDELNHRVKNTLSTVQAMARQSFRNITDPEEARYAFEARIMALSQAHDVLSARRWEAAGLSVLLRQELAGFDPARVRMVGPEVHLASKSAIALAMVFHELATNANRHGAMATDTGTLEVEWTVSERGARRHLAVTWREALEDGPERELTSGFGIRMLRRIIEGELAGTLALDLGDSSLICRFDVALSEVDEFEISAA</sequence>
<dbReference type="Gene3D" id="3.30.450.20">
    <property type="entry name" value="PAS domain"/>
    <property type="match status" value="2"/>
</dbReference>
<dbReference type="SUPFAM" id="SSF55785">
    <property type="entry name" value="PYP-like sensor domain (PAS domain)"/>
    <property type="match status" value="2"/>
</dbReference>
<evidence type="ECO:0000256" key="7">
    <source>
        <dbReference type="ARBA" id="ARBA00022840"/>
    </source>
</evidence>
<accession>A0A0F9VAH4</accession>
<feature type="domain" description="PAS" evidence="8">
    <location>
        <begin position="2"/>
        <end position="74"/>
    </location>
</feature>
<dbReference type="InterPro" id="IPR035965">
    <property type="entry name" value="PAS-like_dom_sf"/>
</dbReference>
<dbReference type="PANTHER" id="PTHR41523:SF7">
    <property type="entry name" value="HISTIDINE KINASE"/>
    <property type="match status" value="1"/>
</dbReference>
<dbReference type="InterPro" id="IPR036890">
    <property type="entry name" value="HATPase_C_sf"/>
</dbReference>
<comment type="caution">
    <text evidence="9">The sequence shown here is derived from an EMBL/GenBank/DDBJ whole genome shotgun (WGS) entry which is preliminary data.</text>
</comment>